<dbReference type="InterPro" id="IPR018107">
    <property type="entry name" value="Na-dicarboxylate_symporter_CS"/>
</dbReference>
<dbReference type="Pfam" id="PF00375">
    <property type="entry name" value="SDF"/>
    <property type="match status" value="1"/>
</dbReference>
<proteinExistence type="predicted"/>
<dbReference type="InterPro" id="IPR001991">
    <property type="entry name" value="Na-dicarboxylate_symporter"/>
</dbReference>
<dbReference type="PROSITE" id="PS00714">
    <property type="entry name" value="NA_DICARBOXYL_SYMP_2"/>
    <property type="match status" value="1"/>
</dbReference>
<evidence type="ECO:0000256" key="8">
    <source>
        <dbReference type="SAM" id="Phobius"/>
    </source>
</evidence>
<dbReference type="Proteomes" id="UP001055911">
    <property type="component" value="Chromosome"/>
</dbReference>
<feature type="transmembrane region" description="Helical" evidence="8">
    <location>
        <begin position="358"/>
        <end position="381"/>
    </location>
</feature>
<keyword evidence="7 8" id="KW-0472">Membrane</keyword>
<dbReference type="Gene3D" id="1.10.3860.10">
    <property type="entry name" value="Sodium:dicarboxylate symporter"/>
    <property type="match status" value="1"/>
</dbReference>
<evidence type="ECO:0000313" key="10">
    <source>
        <dbReference type="Proteomes" id="UP001055911"/>
    </source>
</evidence>
<feature type="transmembrane region" description="Helical" evidence="8">
    <location>
        <begin position="290"/>
        <end position="307"/>
    </location>
</feature>
<evidence type="ECO:0000313" key="9">
    <source>
        <dbReference type="EMBL" id="USS89946.1"/>
    </source>
</evidence>
<name>A0A9Q9E188_9LACO</name>
<dbReference type="SUPFAM" id="SSF118215">
    <property type="entry name" value="Proton glutamate symport protein"/>
    <property type="match status" value="1"/>
</dbReference>
<evidence type="ECO:0000256" key="6">
    <source>
        <dbReference type="ARBA" id="ARBA00022989"/>
    </source>
</evidence>
<feature type="transmembrane region" description="Helical" evidence="8">
    <location>
        <begin position="12"/>
        <end position="30"/>
    </location>
</feature>
<keyword evidence="3" id="KW-1003">Cell membrane</keyword>
<accession>A0A9Q9E188</accession>
<dbReference type="AlphaFoldDB" id="A0A9Q9E188"/>
<gene>
    <name evidence="9" type="ORF">M3M40_05845</name>
</gene>
<dbReference type="PRINTS" id="PR00173">
    <property type="entry name" value="EDTRNSPORT"/>
</dbReference>
<dbReference type="GO" id="GO:0005886">
    <property type="term" value="C:plasma membrane"/>
    <property type="evidence" value="ECO:0007669"/>
    <property type="project" value="UniProtKB-SubCell"/>
</dbReference>
<keyword evidence="6 8" id="KW-1133">Transmembrane helix</keyword>
<evidence type="ECO:0000256" key="3">
    <source>
        <dbReference type="ARBA" id="ARBA00022475"/>
    </source>
</evidence>
<dbReference type="RefSeq" id="WP_252767492.1">
    <property type="nucleotide sequence ID" value="NZ_CP097119.1"/>
</dbReference>
<evidence type="ECO:0000256" key="7">
    <source>
        <dbReference type="ARBA" id="ARBA00023136"/>
    </source>
</evidence>
<sequence length="429" mass="46289">MKEKRFFRITLGWQIMLGLLLGIVLGIIFYKNQTAITAMQSIGTMFISLIQMIVMPIVVSCLTVGIASMGDIRKVGRIGGKTLIYFELMTTIAIIIGLVVANIAHPGSFIDVHAMHSSVDISKYVSTAQHSKNEGLWSMLIGLIPTNIFGSLSKGDMMPVIVFSVFFGLGTAAIGERGQVIIDFMNAVSQVMFKITNWVMHLAPIGVCALIGVTLAELGIGALLPLGYFVLLVYLTMIFFVLIVMGIVARLCHFKLHELLVVIKNEIVLAFSTASSEAVMPKMIEKMDHFGVSPSIVSFVIPTGYTFNLDGSAIYQSIAALFLAQAYNIHLSLGQQITLMIVLMITSKGMAGVPGASFVVLLATVSTIGVPMSGLTFIAGIDRFVDMGRTAVNVVGNSLATVVIGSSEHEFDANKAAAYYQQTRKKQVS</sequence>
<dbReference type="PANTHER" id="PTHR42865">
    <property type="entry name" value="PROTON/GLUTAMATE-ASPARTATE SYMPORTER"/>
    <property type="match status" value="1"/>
</dbReference>
<dbReference type="EMBL" id="CP097119">
    <property type="protein sequence ID" value="USS89946.1"/>
    <property type="molecule type" value="Genomic_DNA"/>
</dbReference>
<feature type="transmembrane region" description="Helical" evidence="8">
    <location>
        <begin position="42"/>
        <end position="70"/>
    </location>
</feature>
<reference evidence="9" key="1">
    <citation type="submission" date="2022-05" db="EMBL/GenBank/DDBJ databases">
        <authorList>
            <person name="Oliphant S.A."/>
            <person name="Watson-Haigh N.S."/>
            <person name="Sumby K.M."/>
            <person name="Gardner J.M."/>
            <person name="Jiranek V."/>
        </authorList>
    </citation>
    <scope>NUCLEOTIDE SEQUENCE</scope>
    <source>
        <strain evidence="9">KI4_B1</strain>
    </source>
</reference>
<keyword evidence="4 8" id="KW-0812">Transmembrane</keyword>
<feature type="transmembrane region" description="Helical" evidence="8">
    <location>
        <begin position="228"/>
        <end position="249"/>
    </location>
</feature>
<feature type="transmembrane region" description="Helical" evidence="8">
    <location>
        <begin position="195"/>
        <end position="216"/>
    </location>
</feature>
<dbReference type="PANTHER" id="PTHR42865:SF7">
    <property type="entry name" value="PROTON_GLUTAMATE-ASPARTATE SYMPORTER"/>
    <property type="match status" value="1"/>
</dbReference>
<dbReference type="InterPro" id="IPR036458">
    <property type="entry name" value="Na:dicarbo_symporter_sf"/>
</dbReference>
<keyword evidence="10" id="KW-1185">Reference proteome</keyword>
<evidence type="ECO:0000256" key="4">
    <source>
        <dbReference type="ARBA" id="ARBA00022692"/>
    </source>
</evidence>
<feature type="transmembrane region" description="Helical" evidence="8">
    <location>
        <begin position="82"/>
        <end position="104"/>
    </location>
</feature>
<feature type="transmembrane region" description="Helical" evidence="8">
    <location>
        <begin position="157"/>
        <end position="175"/>
    </location>
</feature>
<protein>
    <submittedName>
        <fullName evidence="9">Cation:dicarboxylase symporter family transporter</fullName>
    </submittedName>
</protein>
<keyword evidence="5" id="KW-0769">Symport</keyword>
<evidence type="ECO:0000256" key="1">
    <source>
        <dbReference type="ARBA" id="ARBA00004651"/>
    </source>
</evidence>
<feature type="transmembrane region" description="Helical" evidence="8">
    <location>
        <begin position="327"/>
        <end position="346"/>
    </location>
</feature>
<comment type="subcellular location">
    <subcellularLocation>
        <location evidence="1">Cell membrane</location>
        <topology evidence="1">Multi-pass membrane protein</topology>
    </subcellularLocation>
</comment>
<evidence type="ECO:0000256" key="2">
    <source>
        <dbReference type="ARBA" id="ARBA00022448"/>
    </source>
</evidence>
<keyword evidence="2" id="KW-0813">Transport</keyword>
<dbReference type="GO" id="GO:0006835">
    <property type="term" value="P:dicarboxylic acid transport"/>
    <property type="evidence" value="ECO:0007669"/>
    <property type="project" value="TreeGrafter"/>
</dbReference>
<dbReference type="FunFam" id="1.10.3860.10:FF:000001">
    <property type="entry name" value="C4-dicarboxylate transport protein"/>
    <property type="match status" value="1"/>
</dbReference>
<dbReference type="GO" id="GO:0015293">
    <property type="term" value="F:symporter activity"/>
    <property type="evidence" value="ECO:0007669"/>
    <property type="project" value="UniProtKB-KW"/>
</dbReference>
<evidence type="ECO:0000256" key="5">
    <source>
        <dbReference type="ARBA" id="ARBA00022847"/>
    </source>
</evidence>
<organism evidence="9 10">
    <name type="scientific">Fructilactobacillus cliffordii</name>
    <dbReference type="NCBI Taxonomy" id="2940299"/>
    <lineage>
        <taxon>Bacteria</taxon>
        <taxon>Bacillati</taxon>
        <taxon>Bacillota</taxon>
        <taxon>Bacilli</taxon>
        <taxon>Lactobacillales</taxon>
        <taxon>Lactobacillaceae</taxon>
        <taxon>Fructilactobacillus</taxon>
    </lineage>
</organism>